<dbReference type="Pfam" id="PF13205">
    <property type="entry name" value="Big_5"/>
    <property type="match status" value="7"/>
</dbReference>
<protein>
    <recommendedName>
        <fullName evidence="4">SbsA Ig-like domain-containing protein</fullName>
    </recommendedName>
</protein>
<dbReference type="AlphaFoldDB" id="A0A7X6DNP5"/>
<sequence>MQFQPLLLFVLLLLAACGSGGGGEIGAPTVSETTPPNQATNVGVDSHITAKFSSSIDPVTVNDKTFIVIDMTGTVDYRDKTAIFTPSSPFERGRRYNAILTTGIKDLDGIPLPSNFTWAFETEGGLDTTPPSIEATVPRDQATGVSSTSSIRIVFSESIDSASIHEGTFFVNGGVTGTYRYDEPNRTAILTPSRPLSSSTVITVTVTRGVTDLAGNPLESDFTWSFTTASGSDRTPPSIVTKTPGENAQNVSVNSNISATFDEDIDPASLQSHFILTGPSGEEIPVRLSYNVGSNTATLDPEADLAFDTRYQVFVGRGVRDLSGNAASSDVSWFFTTGRAPDITLPVLTEQQPGGDGVPVRSLITVTFSEPIKPETLNGNFIVSSNQGSLPGQINYDARSLLAIFNPSGPRLEYDTTYTVLLTQGIEDLAGNRLAQVSWTFTTIDPPRVTGMSPAGQGVSTNPPPVIQAVFSREMNQSSITQSSFQVVRVDPFTQQGVTVPGLISYANAIATFTPSVPLSDNTLYRVTVTTGVEDADENPLPAEVTWTFQTAAPPDPAPRVASTAPADGTVDVSVNISSLSAQFMRPIDPSSLLGQFEVRETNGVCCLPRRIEYDAGRQRAMLVFTGGPLAYNTSYTAVLGAGIRSTSGTPMGSDFVWTFTTEAAPDTTPPSVTGGDPPDGARDVPATDLSGQPFQIRVDFSEPILSSTVTAATFVVRRVESEFDKPEISGTRRTESSSLFFVPSFPYDPGKTYEVILTTGITDLAGNPLPSDVVRSLTTAP</sequence>
<feature type="domain" description="SbsA Ig-like" evidence="4">
    <location>
        <begin position="127"/>
        <end position="228"/>
    </location>
</feature>
<feature type="domain" description="SbsA Ig-like" evidence="4">
    <location>
        <begin position="351"/>
        <end position="443"/>
    </location>
</feature>
<feature type="domain" description="SbsA Ig-like" evidence="4">
    <location>
        <begin position="667"/>
        <end position="779"/>
    </location>
</feature>
<evidence type="ECO:0000256" key="1">
    <source>
        <dbReference type="ARBA" id="ARBA00022729"/>
    </source>
</evidence>
<feature type="domain" description="SbsA Ig-like" evidence="4">
    <location>
        <begin position="233"/>
        <end position="337"/>
    </location>
</feature>
<feature type="region of interest" description="Disordered" evidence="2">
    <location>
        <begin position="663"/>
        <end position="687"/>
    </location>
</feature>
<feature type="domain" description="SbsA Ig-like" evidence="4">
    <location>
        <begin position="27"/>
        <end position="122"/>
    </location>
</feature>
<dbReference type="RefSeq" id="WP_168058693.1">
    <property type="nucleotide sequence ID" value="NZ_VTOW01000001.1"/>
</dbReference>
<dbReference type="EMBL" id="VTOW01000001">
    <property type="protein sequence ID" value="NKE70447.1"/>
    <property type="molecule type" value="Genomic_DNA"/>
</dbReference>
<dbReference type="Gene3D" id="2.60.40.1220">
    <property type="match status" value="6"/>
</dbReference>
<proteinExistence type="predicted"/>
<evidence type="ECO:0000256" key="2">
    <source>
        <dbReference type="SAM" id="MobiDB-lite"/>
    </source>
</evidence>
<gene>
    <name evidence="5" type="ORF">MNODULE_06805</name>
</gene>
<dbReference type="InterPro" id="IPR032812">
    <property type="entry name" value="SbsA_Ig"/>
</dbReference>
<evidence type="ECO:0000256" key="3">
    <source>
        <dbReference type="SAM" id="SignalP"/>
    </source>
</evidence>
<comment type="caution">
    <text evidence="5">The sequence shown here is derived from an EMBL/GenBank/DDBJ whole genome shotgun (WGS) entry which is preliminary data.</text>
</comment>
<dbReference type="InterPro" id="IPR014755">
    <property type="entry name" value="Cu-Rt/internalin_Ig-like"/>
</dbReference>
<accession>A0A7X6DNP5</accession>
<name>A0A7X6DNP5_9BACT</name>
<feature type="domain" description="SbsA Ig-like" evidence="4">
    <location>
        <begin position="558"/>
        <end position="662"/>
    </location>
</feature>
<evidence type="ECO:0000313" key="5">
    <source>
        <dbReference type="EMBL" id="NKE70447.1"/>
    </source>
</evidence>
<feature type="domain" description="SbsA Ig-like" evidence="4">
    <location>
        <begin position="445"/>
        <end position="551"/>
    </location>
</feature>
<dbReference type="Proteomes" id="UP000534783">
    <property type="component" value="Unassembled WGS sequence"/>
</dbReference>
<keyword evidence="6" id="KW-1185">Reference proteome</keyword>
<reference evidence="5 6" key="1">
    <citation type="journal article" date="2020" name="Nature">
        <title>Bacterial chemolithoautotrophy via manganese oxidation.</title>
        <authorList>
            <person name="Yu H."/>
            <person name="Leadbetter J.R."/>
        </authorList>
    </citation>
    <scope>NUCLEOTIDE SEQUENCE [LARGE SCALE GENOMIC DNA]</scope>
    <source>
        <strain evidence="5 6">Mn-1</strain>
    </source>
</reference>
<evidence type="ECO:0000259" key="4">
    <source>
        <dbReference type="Pfam" id="PF13205"/>
    </source>
</evidence>
<feature type="signal peptide" evidence="3">
    <location>
        <begin position="1"/>
        <end position="22"/>
    </location>
</feature>
<feature type="chain" id="PRO_5030788168" description="SbsA Ig-like domain-containing protein" evidence="3">
    <location>
        <begin position="23"/>
        <end position="782"/>
    </location>
</feature>
<organism evidence="5 6">
    <name type="scientific">Candidatus Manganitrophus noduliformans</name>
    <dbReference type="NCBI Taxonomy" id="2606439"/>
    <lineage>
        <taxon>Bacteria</taxon>
        <taxon>Pseudomonadati</taxon>
        <taxon>Nitrospirota</taxon>
        <taxon>Nitrospiria</taxon>
        <taxon>Candidatus Troglogloeales</taxon>
        <taxon>Candidatus Manganitrophaceae</taxon>
        <taxon>Candidatus Manganitrophus</taxon>
    </lineage>
</organism>
<evidence type="ECO:0000313" key="6">
    <source>
        <dbReference type="Proteomes" id="UP000534783"/>
    </source>
</evidence>
<keyword evidence="1 3" id="KW-0732">Signal</keyword>